<keyword evidence="4" id="KW-0624">Polysaccharide degradation</keyword>
<dbReference type="PROSITE" id="PS00659">
    <property type="entry name" value="GLYCOSYL_HYDROL_F5"/>
    <property type="match status" value="1"/>
</dbReference>
<dbReference type="InterPro" id="IPR017853">
    <property type="entry name" value="GH"/>
</dbReference>
<dbReference type="EMBL" id="JAOYEY010000036">
    <property type="protein sequence ID" value="MCV9886232.1"/>
    <property type="molecule type" value="Genomic_DNA"/>
</dbReference>
<organism evidence="7 8">
    <name type="scientific">Metabacillus halosaccharovorans</name>
    <dbReference type="NCBI Taxonomy" id="930124"/>
    <lineage>
        <taxon>Bacteria</taxon>
        <taxon>Bacillati</taxon>
        <taxon>Bacillota</taxon>
        <taxon>Bacilli</taxon>
        <taxon>Bacillales</taxon>
        <taxon>Bacillaceae</taxon>
        <taxon>Metabacillus</taxon>
    </lineage>
</organism>
<keyword evidence="4" id="KW-0119">Carbohydrate metabolism</keyword>
<feature type="domain" description="Glycoside hydrolase family 5" evidence="6">
    <location>
        <begin position="32"/>
        <end position="280"/>
    </location>
</feature>
<evidence type="ECO:0000256" key="4">
    <source>
        <dbReference type="ARBA" id="ARBA00023326"/>
    </source>
</evidence>
<keyword evidence="1 5" id="KW-0378">Hydrolase</keyword>
<dbReference type="InterPro" id="IPR001547">
    <property type="entry name" value="Glyco_hydro_5"/>
</dbReference>
<keyword evidence="3 5" id="KW-0326">Glycosidase</keyword>
<evidence type="ECO:0000256" key="2">
    <source>
        <dbReference type="ARBA" id="ARBA00023001"/>
    </source>
</evidence>
<evidence type="ECO:0000259" key="6">
    <source>
        <dbReference type="Pfam" id="PF00150"/>
    </source>
</evidence>
<dbReference type="InterPro" id="IPR051923">
    <property type="entry name" value="Glycosyl_Hydrolase_39"/>
</dbReference>
<protein>
    <submittedName>
        <fullName evidence="7">Glycoside hydrolase family 5 protein</fullName>
    </submittedName>
</protein>
<dbReference type="PANTHER" id="PTHR12631:SF10">
    <property type="entry name" value="BETA-XYLOSIDASE-LIKE PROTEIN-RELATED"/>
    <property type="match status" value="1"/>
</dbReference>
<gene>
    <name evidence="7" type="ORF">OIH86_11235</name>
</gene>
<keyword evidence="2" id="KW-0136">Cellulose degradation</keyword>
<name>A0ABT3DGV2_9BACI</name>
<dbReference type="PANTHER" id="PTHR12631">
    <property type="entry name" value="ALPHA-L-IDURONIDASE"/>
    <property type="match status" value="1"/>
</dbReference>
<evidence type="ECO:0000256" key="1">
    <source>
        <dbReference type="ARBA" id="ARBA00022801"/>
    </source>
</evidence>
<evidence type="ECO:0000313" key="8">
    <source>
        <dbReference type="Proteomes" id="UP001526147"/>
    </source>
</evidence>
<dbReference type="SUPFAM" id="SSF51445">
    <property type="entry name" value="(Trans)glycosidases"/>
    <property type="match status" value="1"/>
</dbReference>
<evidence type="ECO:0000256" key="5">
    <source>
        <dbReference type="RuleBase" id="RU361153"/>
    </source>
</evidence>
<evidence type="ECO:0000313" key="7">
    <source>
        <dbReference type="EMBL" id="MCV9886232.1"/>
    </source>
</evidence>
<dbReference type="GO" id="GO:0016787">
    <property type="term" value="F:hydrolase activity"/>
    <property type="evidence" value="ECO:0007669"/>
    <property type="project" value="UniProtKB-KW"/>
</dbReference>
<dbReference type="RefSeq" id="WP_264142860.1">
    <property type="nucleotide sequence ID" value="NZ_JAOYEY010000036.1"/>
</dbReference>
<reference evidence="7 8" key="1">
    <citation type="submission" date="2022-10" db="EMBL/GenBank/DDBJ databases">
        <title>Draft genome assembly of moderately radiation resistant bacterium Metabacillus halosaccharovorans.</title>
        <authorList>
            <person name="Pal S."/>
            <person name="Gopinathan A."/>
        </authorList>
    </citation>
    <scope>NUCLEOTIDE SEQUENCE [LARGE SCALE GENOMIC DNA]</scope>
    <source>
        <strain evidence="7 8">VITHBRA001</strain>
    </source>
</reference>
<sequence length="398" mass="46431">MGFSIIYFDDEREYRNPSSTKYNFGVSIHPGLKEQDIKAISDAGFDTVRIDIFWSNVEKQKGVYDYKNSGYDELDQLLKKYNLRPYYILAYSNPIYEDGRFIKTERSREAFNKFITATVKRYKNQNVIWEIWNEPNLELFWESQPSEDDYFKLVQRVAPTIKSLDNTGTVVAPALAGLHNKSMAWLDQFLSKGTLNYIDAISVHPYRDYPPETVAQDYVNLRKMIKNYTNKEIPVISGEWGYSTAGAYKLNEHEQADHLVRMFLINMANDIPLSVWYDWKNDGLDMSNKEHNFGIMWYSSNPKLSYLAMQTFSRTMEGYTFVTRLETEDPSNYILKFKNQDGKQIIAFWTTESNHNSYIPIDSGKGQIVSMLGAIRNVEWENKIEMNFSSSPNYLVID</sequence>
<dbReference type="Pfam" id="PF00150">
    <property type="entry name" value="Cellulase"/>
    <property type="match status" value="1"/>
</dbReference>
<keyword evidence="8" id="KW-1185">Reference proteome</keyword>
<dbReference type="Gene3D" id="3.20.20.80">
    <property type="entry name" value="Glycosidases"/>
    <property type="match status" value="1"/>
</dbReference>
<dbReference type="Proteomes" id="UP001526147">
    <property type="component" value="Unassembled WGS sequence"/>
</dbReference>
<comment type="similarity">
    <text evidence="5">Belongs to the glycosyl hydrolase 5 (cellulase A) family.</text>
</comment>
<proteinExistence type="inferred from homology"/>
<dbReference type="InterPro" id="IPR018087">
    <property type="entry name" value="Glyco_hydro_5_CS"/>
</dbReference>
<comment type="caution">
    <text evidence="7">The sequence shown here is derived from an EMBL/GenBank/DDBJ whole genome shotgun (WGS) entry which is preliminary data.</text>
</comment>
<accession>A0ABT3DGV2</accession>
<evidence type="ECO:0000256" key="3">
    <source>
        <dbReference type="ARBA" id="ARBA00023295"/>
    </source>
</evidence>